<keyword evidence="1" id="KW-0547">Nucleotide-binding</keyword>
<dbReference type="GO" id="GO:0004672">
    <property type="term" value="F:protein kinase activity"/>
    <property type="evidence" value="ECO:0007669"/>
    <property type="project" value="InterPro"/>
</dbReference>
<accession>A0A8J4F1V1</accession>
<feature type="region of interest" description="Disordered" evidence="3">
    <location>
        <begin position="1223"/>
        <end position="1242"/>
    </location>
</feature>
<feature type="region of interest" description="Disordered" evidence="3">
    <location>
        <begin position="563"/>
        <end position="588"/>
    </location>
</feature>
<reference evidence="5" key="1">
    <citation type="journal article" date="2021" name="Proc. Natl. Acad. Sci. U.S.A.">
        <title>Three genomes in the algal genus Volvox reveal the fate of a haploid sex-determining region after a transition to homothallism.</title>
        <authorList>
            <person name="Yamamoto K."/>
            <person name="Hamaji T."/>
            <person name="Kawai-Toyooka H."/>
            <person name="Matsuzaki R."/>
            <person name="Takahashi F."/>
            <person name="Nishimura Y."/>
            <person name="Kawachi M."/>
            <person name="Noguchi H."/>
            <person name="Minakuchi Y."/>
            <person name="Umen J.G."/>
            <person name="Toyoda A."/>
            <person name="Nozaki H."/>
        </authorList>
    </citation>
    <scope>NUCLEOTIDE SEQUENCE</scope>
    <source>
        <strain evidence="5">NIES-3780</strain>
    </source>
</reference>
<feature type="compositionally biased region" description="Polar residues" evidence="3">
    <location>
        <begin position="944"/>
        <end position="954"/>
    </location>
</feature>
<sequence>MGPDHIGSCPQDIHTYILPMPQAADSGVPYRGLFVPSNAFFAVQIMRLAVREARVLQTLKHPAIIQLVEAFKSKSGRVYMVFPYGGLSTYQELEKHPDGFPDAQLKLLVWQLLQALVYLHRRKIVHRDIKPGNILVSEDWELKLCDFGFARATNSGPRGVERLTSYVVTRWYRAPEVLVGDEYGPSSDIWSLGCTVAELASGLPLFPGKSTGEQLWRIMRCFGALPESQMTHLSNCRRLTRVRVPVRGRCIRDRLRYCDPDLVRLVESCLQLDPRQRPTAAELLHAPYLSGVPGMMVGTPLEQVYSGLIQPQQQQQQQQQQGKTGQQERSTRASRSGYMPGTPSAVPTNASLCSDLPPALQGVAQQPGQVVSYSSRVKDGDYQPSKPATVSTAYLHDMAEEEEEQEEGKQEGAIHDTNSSMVPMSPEDVAGKQHQYLPADLEDAGQQQDAVLPQLRDPENKGCIPHTPGIMDNPTPGNQFAAASNGVGLVEVGTARSQDPRYGGFSLPALVQQKGGTCEASRAAANAAGAAAGISPFHLSGPKPMQQLNNTSVETVVAVAPASATSTPKLQTPQPSVPRAPRRRSWRSSCSVDTATIAAVAATGARTVNTCESTSTHVKASSRPMLAFKASDSLPGVVAAAQSGLEDERSTRSTFSTGGMLPSERRTLVSVSYQQQPPPHRFHSTINDAPRVLERTDSSFQLSALTTMDQSGLLLTTMMNTGTLALCDTAVFECCAHAPSDEAARAHAGPPAPNPCISVIDNMAISTVDLLGYQPPCKTTPTLNFGNSDYEPYPSLLLSTQGQRDADFQGQDDSMLDNLVSTTLRHMPCNSTSPTSHCISVGQTAPDNEFAAIEFPTVVGASALASNRRAKTASENISATAASSAVLADRGVLVVSTSMFSGSRDNPLAAINPDALAASVLKNRSLDRQRPPGIHGSFSPGAYHSNSTTQQGATRQLARQNYNSSLMMSADLHIDVVPKRLQHQSAGRYRRSQTALPSAETSRLVEPAGHSSGHILYAWEPAPTSTSAANGRLEPAVGDSRAADSIGQQGTAQRSLATAVDPTEGFLSNEGVVSSRSRLRMLSSVSNGRITPTNNALVGTGAAAIPSLSAAPPGSRSRLSIMMSSVSLSRVGLETTVDAMPGSPIQTIKMTRDGGACEETVTAAPRLLPPLANLPCRSARNTRMQPLPQQEAVGGALQYAVFGTHDRDVHREGGIEFGSHVSTRLKQKGKPQLAARSSTGSMADVTKKGALLRKWFKTVKGVFSTTKK</sequence>
<feature type="domain" description="Protein kinase" evidence="4">
    <location>
        <begin position="1"/>
        <end position="289"/>
    </location>
</feature>
<dbReference type="InterPro" id="IPR011009">
    <property type="entry name" value="Kinase-like_dom_sf"/>
</dbReference>
<feature type="region of interest" description="Disordered" evidence="3">
    <location>
        <begin position="927"/>
        <end position="954"/>
    </location>
</feature>
<keyword evidence="2" id="KW-0067">ATP-binding</keyword>
<dbReference type="Gene3D" id="1.10.510.10">
    <property type="entry name" value="Transferase(Phosphotransferase) domain 1"/>
    <property type="match status" value="1"/>
</dbReference>
<protein>
    <recommendedName>
        <fullName evidence="4">Protein kinase domain-containing protein</fullName>
    </recommendedName>
</protein>
<dbReference type="InterPro" id="IPR008271">
    <property type="entry name" value="Ser/Thr_kinase_AS"/>
</dbReference>
<feature type="region of interest" description="Disordered" evidence="3">
    <location>
        <begin position="309"/>
        <end position="360"/>
    </location>
</feature>
<gene>
    <name evidence="5" type="ORF">Vafri_11902</name>
</gene>
<evidence type="ECO:0000256" key="3">
    <source>
        <dbReference type="SAM" id="MobiDB-lite"/>
    </source>
</evidence>
<dbReference type="SMART" id="SM00220">
    <property type="entry name" value="S_TKc"/>
    <property type="match status" value="1"/>
</dbReference>
<evidence type="ECO:0000259" key="4">
    <source>
        <dbReference type="PROSITE" id="PS50011"/>
    </source>
</evidence>
<feature type="region of interest" description="Disordered" evidence="3">
    <location>
        <begin position="1026"/>
        <end position="1052"/>
    </location>
</feature>
<dbReference type="InterPro" id="IPR000719">
    <property type="entry name" value="Prot_kinase_dom"/>
</dbReference>
<organism evidence="5 6">
    <name type="scientific">Volvox africanus</name>
    <dbReference type="NCBI Taxonomy" id="51714"/>
    <lineage>
        <taxon>Eukaryota</taxon>
        <taxon>Viridiplantae</taxon>
        <taxon>Chlorophyta</taxon>
        <taxon>core chlorophytes</taxon>
        <taxon>Chlorophyceae</taxon>
        <taxon>CS clade</taxon>
        <taxon>Chlamydomonadales</taxon>
        <taxon>Volvocaceae</taxon>
        <taxon>Volvox</taxon>
    </lineage>
</organism>
<dbReference type="PROSITE" id="PS00108">
    <property type="entry name" value="PROTEIN_KINASE_ST"/>
    <property type="match status" value="1"/>
</dbReference>
<dbReference type="EMBL" id="BNCO01000024">
    <property type="protein sequence ID" value="GIL56560.1"/>
    <property type="molecule type" value="Genomic_DNA"/>
</dbReference>
<feature type="region of interest" description="Disordered" evidence="3">
    <location>
        <begin position="642"/>
        <end position="661"/>
    </location>
</feature>
<dbReference type="Gene3D" id="3.30.200.20">
    <property type="entry name" value="Phosphorylase Kinase, domain 1"/>
    <property type="match status" value="1"/>
</dbReference>
<dbReference type="PROSITE" id="PS50011">
    <property type="entry name" value="PROTEIN_KINASE_DOM"/>
    <property type="match status" value="1"/>
</dbReference>
<dbReference type="PANTHER" id="PTHR24055">
    <property type="entry name" value="MITOGEN-ACTIVATED PROTEIN KINASE"/>
    <property type="match status" value="1"/>
</dbReference>
<evidence type="ECO:0000313" key="5">
    <source>
        <dbReference type="EMBL" id="GIL56560.1"/>
    </source>
</evidence>
<dbReference type="FunFam" id="1.10.510.10:FF:000980">
    <property type="entry name" value="Predicted protein"/>
    <property type="match status" value="1"/>
</dbReference>
<feature type="compositionally biased region" description="Polar residues" evidence="3">
    <location>
        <begin position="992"/>
        <end position="1001"/>
    </location>
</feature>
<dbReference type="GO" id="GO:0005524">
    <property type="term" value="F:ATP binding"/>
    <property type="evidence" value="ECO:0007669"/>
    <property type="project" value="UniProtKB-KW"/>
</dbReference>
<keyword evidence="6" id="KW-1185">Reference proteome</keyword>
<evidence type="ECO:0000313" key="6">
    <source>
        <dbReference type="Proteomes" id="UP000747399"/>
    </source>
</evidence>
<evidence type="ECO:0000256" key="2">
    <source>
        <dbReference type="ARBA" id="ARBA00022840"/>
    </source>
</evidence>
<feature type="region of interest" description="Disordered" evidence="3">
    <location>
        <begin position="982"/>
        <end position="1007"/>
    </location>
</feature>
<proteinExistence type="predicted"/>
<dbReference type="SUPFAM" id="SSF56112">
    <property type="entry name" value="Protein kinase-like (PK-like)"/>
    <property type="match status" value="1"/>
</dbReference>
<evidence type="ECO:0000256" key="1">
    <source>
        <dbReference type="ARBA" id="ARBA00022741"/>
    </source>
</evidence>
<comment type="caution">
    <text evidence="5">The sequence shown here is derived from an EMBL/GenBank/DDBJ whole genome shotgun (WGS) entry which is preliminary data.</text>
</comment>
<feature type="compositionally biased region" description="Low complexity" evidence="3">
    <location>
        <begin position="563"/>
        <end position="579"/>
    </location>
</feature>
<dbReference type="Pfam" id="PF00069">
    <property type="entry name" value="Pkinase"/>
    <property type="match status" value="1"/>
</dbReference>
<dbReference type="AlphaFoldDB" id="A0A8J4F1V1"/>
<dbReference type="Proteomes" id="UP000747399">
    <property type="component" value="Unassembled WGS sequence"/>
</dbReference>
<dbReference type="InterPro" id="IPR050117">
    <property type="entry name" value="MAPK"/>
</dbReference>
<feature type="compositionally biased region" description="Low complexity" evidence="3">
    <location>
        <begin position="310"/>
        <end position="327"/>
    </location>
</feature>
<name>A0A8J4F1V1_9CHLO</name>